<proteinExistence type="inferred from homology"/>
<evidence type="ECO:0000256" key="7">
    <source>
        <dbReference type="ARBA" id="ARBA00023136"/>
    </source>
</evidence>
<feature type="domain" description="TonB-dependent receptor-like beta-barrel" evidence="13">
    <location>
        <begin position="457"/>
        <end position="944"/>
    </location>
</feature>
<evidence type="ECO:0000313" key="16">
    <source>
        <dbReference type="Proteomes" id="UP000716322"/>
    </source>
</evidence>
<dbReference type="PANTHER" id="PTHR40980">
    <property type="entry name" value="PLUG DOMAIN-CONTAINING PROTEIN"/>
    <property type="match status" value="1"/>
</dbReference>
<dbReference type="Proteomes" id="UP000716322">
    <property type="component" value="Unassembled WGS sequence"/>
</dbReference>
<dbReference type="Pfam" id="PF07715">
    <property type="entry name" value="Plug"/>
    <property type="match status" value="1"/>
</dbReference>
<evidence type="ECO:0000256" key="2">
    <source>
        <dbReference type="ARBA" id="ARBA00009810"/>
    </source>
</evidence>
<keyword evidence="6 11" id="KW-0798">TonB box</keyword>
<dbReference type="NCBIfam" id="TIGR01782">
    <property type="entry name" value="TonB-Xanth-Caul"/>
    <property type="match status" value="1"/>
</dbReference>
<dbReference type="InterPro" id="IPR037066">
    <property type="entry name" value="Plug_dom_sf"/>
</dbReference>
<evidence type="ECO:0000256" key="6">
    <source>
        <dbReference type="ARBA" id="ARBA00023077"/>
    </source>
</evidence>
<evidence type="ECO:0000313" key="15">
    <source>
        <dbReference type="EMBL" id="NIA56039.1"/>
    </source>
</evidence>
<dbReference type="PANTHER" id="PTHR40980:SF3">
    <property type="entry name" value="TONB-DEPENDENT RECEPTOR-LIKE BETA-BARREL DOMAIN-CONTAINING PROTEIN"/>
    <property type="match status" value="1"/>
</dbReference>
<accession>A0ABX0PHJ9</accession>
<evidence type="ECO:0000256" key="1">
    <source>
        <dbReference type="ARBA" id="ARBA00004571"/>
    </source>
</evidence>
<comment type="caution">
    <text evidence="15">The sequence shown here is derived from an EMBL/GenBank/DDBJ whole genome shotgun (WGS) entry which is preliminary data.</text>
</comment>
<comment type="similarity">
    <text evidence="2 10 11">Belongs to the TonB-dependent receptor family.</text>
</comment>
<evidence type="ECO:0000256" key="10">
    <source>
        <dbReference type="PROSITE-ProRule" id="PRU01360"/>
    </source>
</evidence>
<evidence type="ECO:0000256" key="12">
    <source>
        <dbReference type="SAM" id="SignalP"/>
    </source>
</evidence>
<evidence type="ECO:0000259" key="13">
    <source>
        <dbReference type="Pfam" id="PF00593"/>
    </source>
</evidence>
<dbReference type="InterPro" id="IPR012910">
    <property type="entry name" value="Plug_dom"/>
</dbReference>
<dbReference type="InterPro" id="IPR010104">
    <property type="entry name" value="TonB_rcpt_bac"/>
</dbReference>
<keyword evidence="12" id="KW-0732">Signal</keyword>
<keyword evidence="16" id="KW-1185">Reference proteome</keyword>
<dbReference type="InterPro" id="IPR000531">
    <property type="entry name" value="Beta-barrel_TonB"/>
</dbReference>
<name>A0ABX0PHJ9_9BURK</name>
<sequence length="985" mass="106592">MNQHRNIVPNLSLVAVALAQAFAGSAYAQQAPAVDANTVVVTGIRASAQSSVAIKRNTMEVVDSITAEDIGKLPDTNVGETLSRVPGVQAYRFGGEASAPWGGFGSGVTIRGLGYTAFQTNGRQYFSAGGREFNVEAAVPGMVAGIDVYKNPSAEHIEGGIGGLVNVRTRKPSEFRKLTASLGVNYRENDLAKKAEPELNGLIANSFDLGGGSRIGVMAAATYQRSTVRNDNDPANRGPNFKRAIRGDSAEYASLAAQNMSNANNAPMAAYVGRSDVTFLRNVSATGSQTPDMTGLTAEQQSNVLLGTSLTNNVFEEVIMRTRKGLNLAADYRVDNTLRFYTEANYYYFQYHQNYRGLNSNDGANVQNLQTTAFNYDEALANRNSNGGANNQILNRRILGGTFLDSTVTTVGGDEHTPWWTAIGAFGAEWTPTPGLSLKGDFNYIKSDKRSDNRSIRLDSAAGLTWQTTRVADGAPQSLQFSGPSLSDPKNFVFKDYNNGQHYHNTDSGFAMALSGTYDLDGFFNKLRFGGRYAYQRDMYQNYGVSTWLTADKKDVNATRSNATSATTLAGNLETAPANFMRGEAGYSGGYLVYSPDALLGDKVRTAFPGFGLPAEGSMPEVQINRSVFGEHDSALYLVGDFSAFDERLKGNVGVRYVQTRTKAMARANDLRAGAAAGAWVDVAKANNYNNVLPTFNMTYDLMPDTLVRLGYGRGMTRPGLGDLNPTIGVNTSTGTAGIGNTKLKPLVADSFDISLEHYFNKTNYASLALFDKEIKDFPNSILSCEALDNVGPYSGAIDNGCTGGLYAVSKKVNSEKGYARGFEIAGQYFFDSSFGMLKNFGVSGSYSFVKTDNPLNFGTAAAPVIVHTLQPFVSKNNYTLAAMYEDNKLSGRLTYTWRSPSVLFGVDPYPIWSRYIKAYGMLDASVNYKIADNLTLRVTGQNLTNQAGNRGVGVPGATETQMEFQHFYNGRIYSLGLNYTFGNL</sequence>
<evidence type="ECO:0000256" key="5">
    <source>
        <dbReference type="ARBA" id="ARBA00022692"/>
    </source>
</evidence>
<evidence type="ECO:0000256" key="4">
    <source>
        <dbReference type="ARBA" id="ARBA00022452"/>
    </source>
</evidence>
<keyword evidence="4 10" id="KW-1134">Transmembrane beta strand</keyword>
<dbReference type="Gene3D" id="2.40.170.20">
    <property type="entry name" value="TonB-dependent receptor, beta-barrel domain"/>
    <property type="match status" value="1"/>
</dbReference>
<keyword evidence="9 10" id="KW-0998">Cell outer membrane</keyword>
<dbReference type="SUPFAM" id="SSF56935">
    <property type="entry name" value="Porins"/>
    <property type="match status" value="1"/>
</dbReference>
<dbReference type="InterPro" id="IPR039426">
    <property type="entry name" value="TonB-dep_rcpt-like"/>
</dbReference>
<evidence type="ECO:0000256" key="9">
    <source>
        <dbReference type="ARBA" id="ARBA00023237"/>
    </source>
</evidence>
<comment type="subcellular location">
    <subcellularLocation>
        <location evidence="1 10">Cell outer membrane</location>
        <topology evidence="1 10">Multi-pass membrane protein</topology>
    </subcellularLocation>
</comment>
<keyword evidence="5 10" id="KW-0812">Transmembrane</keyword>
<organism evidence="15 16">
    <name type="scientific">Telluria antibiotica</name>
    <dbReference type="NCBI Taxonomy" id="2717319"/>
    <lineage>
        <taxon>Bacteria</taxon>
        <taxon>Pseudomonadati</taxon>
        <taxon>Pseudomonadota</taxon>
        <taxon>Betaproteobacteria</taxon>
        <taxon>Burkholderiales</taxon>
        <taxon>Oxalobacteraceae</taxon>
        <taxon>Telluria group</taxon>
        <taxon>Telluria</taxon>
    </lineage>
</organism>
<gene>
    <name evidence="15" type="ORF">HAV22_20610</name>
</gene>
<keyword evidence="7 10" id="KW-0472">Membrane</keyword>
<reference evidence="15 16" key="1">
    <citation type="submission" date="2020-03" db="EMBL/GenBank/DDBJ databases">
        <title>Genome sequence of strain Massilia sp. TW-1.</title>
        <authorList>
            <person name="Chaudhary D.K."/>
        </authorList>
    </citation>
    <scope>NUCLEOTIDE SEQUENCE [LARGE SCALE GENOMIC DNA]</scope>
    <source>
        <strain evidence="15 16">TW-1</strain>
    </source>
</reference>
<dbReference type="InterPro" id="IPR036942">
    <property type="entry name" value="Beta-barrel_TonB_sf"/>
</dbReference>
<dbReference type="EMBL" id="JAAQOM010000013">
    <property type="protein sequence ID" value="NIA56039.1"/>
    <property type="molecule type" value="Genomic_DNA"/>
</dbReference>
<evidence type="ECO:0000259" key="14">
    <source>
        <dbReference type="Pfam" id="PF07715"/>
    </source>
</evidence>
<feature type="chain" id="PRO_5046246186" evidence="12">
    <location>
        <begin position="29"/>
        <end position="985"/>
    </location>
</feature>
<dbReference type="PROSITE" id="PS52016">
    <property type="entry name" value="TONB_DEPENDENT_REC_3"/>
    <property type="match status" value="1"/>
</dbReference>
<feature type="signal peptide" evidence="12">
    <location>
        <begin position="1"/>
        <end position="28"/>
    </location>
</feature>
<evidence type="ECO:0000256" key="3">
    <source>
        <dbReference type="ARBA" id="ARBA00022448"/>
    </source>
</evidence>
<keyword evidence="3 10" id="KW-0813">Transport</keyword>
<dbReference type="Gene3D" id="2.170.130.10">
    <property type="entry name" value="TonB-dependent receptor, plug domain"/>
    <property type="match status" value="1"/>
</dbReference>
<dbReference type="RefSeq" id="WP_166861643.1">
    <property type="nucleotide sequence ID" value="NZ_JAAQOM010000013.1"/>
</dbReference>
<feature type="domain" description="TonB-dependent receptor plug" evidence="14">
    <location>
        <begin position="55"/>
        <end position="163"/>
    </location>
</feature>
<keyword evidence="8 15" id="KW-0675">Receptor</keyword>
<evidence type="ECO:0000256" key="11">
    <source>
        <dbReference type="RuleBase" id="RU003357"/>
    </source>
</evidence>
<dbReference type="Pfam" id="PF00593">
    <property type="entry name" value="TonB_dep_Rec_b-barrel"/>
    <property type="match status" value="1"/>
</dbReference>
<evidence type="ECO:0000256" key="8">
    <source>
        <dbReference type="ARBA" id="ARBA00023170"/>
    </source>
</evidence>
<protein>
    <submittedName>
        <fullName evidence="15">TonB-dependent receptor</fullName>
    </submittedName>
</protein>